<proteinExistence type="predicted"/>
<organism evidence="3 4">
    <name type="scientific">Marinobacter salarius</name>
    <dbReference type="NCBI Taxonomy" id="1420917"/>
    <lineage>
        <taxon>Bacteria</taxon>
        <taxon>Pseudomonadati</taxon>
        <taxon>Pseudomonadota</taxon>
        <taxon>Gammaproteobacteria</taxon>
        <taxon>Pseudomonadales</taxon>
        <taxon>Marinobacteraceae</taxon>
        <taxon>Marinobacter</taxon>
    </lineage>
</organism>
<name>A0A1W6K9F5_9GAMM</name>
<dbReference type="InterPro" id="IPR003347">
    <property type="entry name" value="JmjC_dom"/>
</dbReference>
<dbReference type="Pfam" id="PF08007">
    <property type="entry name" value="JmjC_2"/>
    <property type="match status" value="1"/>
</dbReference>
<reference evidence="3 4" key="1">
    <citation type="submission" date="2017-04" db="EMBL/GenBank/DDBJ databases">
        <title>Genome Sequence of Marinobacter salarius strain SMR5 Isolated from a culture of the Diatom Skeletonema marinoi.</title>
        <authorList>
            <person name="Topel M."/>
            <person name="Pinder M.I.M."/>
            <person name="Johansson O.N."/>
            <person name="Kourtchenko O."/>
            <person name="Godhe A."/>
            <person name="Clarke A.K."/>
        </authorList>
    </citation>
    <scope>NUCLEOTIDE SEQUENCE [LARGE SCALE GENOMIC DNA]</scope>
    <source>
        <strain evidence="3 4">SMR5</strain>
    </source>
</reference>
<sequence>MDTAEQIAVPETANQVRSDQPAAPTGRFKVWVEDETDFSLNSISLLGHNFYEHPLLQLDQLEALAHRLLPSKQCRFIAPGAKQSSKFIHHAESPDGRDLSDVFANISEPGSWVALYNAETDPQYAGLVNEAISSVEHLVDREQPGIFSPQAFIFISAPPSVTPFHIDRENNFWLQIHGRKIMNVWDSHDRGIIPTHTVESFVIDGSLHGVILKDEFMNARHEWDLGPGEGVYFPSTSPHSTRTENTWVTPDNGVTVSIGIVFYTKTTRRQAYIHSLNRLLRRFGVSPRFPGESRFDYAKFFLGRLLVGLKKQLRGYQPPTGF</sequence>
<dbReference type="Proteomes" id="UP000193100">
    <property type="component" value="Chromosome"/>
</dbReference>
<accession>A0A1W6K9F5</accession>
<evidence type="ECO:0000256" key="1">
    <source>
        <dbReference type="SAM" id="MobiDB-lite"/>
    </source>
</evidence>
<feature type="region of interest" description="Disordered" evidence="1">
    <location>
        <begin position="1"/>
        <end position="21"/>
    </location>
</feature>
<evidence type="ECO:0000259" key="2">
    <source>
        <dbReference type="PROSITE" id="PS51184"/>
    </source>
</evidence>
<dbReference type="Gene3D" id="2.60.120.650">
    <property type="entry name" value="Cupin"/>
    <property type="match status" value="1"/>
</dbReference>
<dbReference type="SUPFAM" id="SSF51197">
    <property type="entry name" value="Clavaminate synthase-like"/>
    <property type="match status" value="1"/>
</dbReference>
<dbReference type="GeneID" id="77255933"/>
<gene>
    <name evidence="3" type="ORF">MARSALSMR5_01981</name>
</gene>
<evidence type="ECO:0000313" key="3">
    <source>
        <dbReference type="EMBL" id="ARM84058.1"/>
    </source>
</evidence>
<evidence type="ECO:0000313" key="4">
    <source>
        <dbReference type="Proteomes" id="UP000193100"/>
    </source>
</evidence>
<dbReference type="PROSITE" id="PS51184">
    <property type="entry name" value="JMJC"/>
    <property type="match status" value="1"/>
</dbReference>
<dbReference type="AlphaFoldDB" id="A0A1W6K9F5"/>
<feature type="domain" description="JmjC" evidence="2">
    <location>
        <begin position="110"/>
        <end position="279"/>
    </location>
</feature>
<dbReference type="EMBL" id="CP020931">
    <property type="protein sequence ID" value="ARM84058.1"/>
    <property type="molecule type" value="Genomic_DNA"/>
</dbReference>
<protein>
    <recommendedName>
        <fullName evidence="2">JmjC domain-containing protein</fullName>
    </recommendedName>
</protein>
<dbReference type="RefSeq" id="WP_085680470.1">
    <property type="nucleotide sequence ID" value="NZ_CP020931.1"/>
</dbReference>